<dbReference type="InterPro" id="IPR028978">
    <property type="entry name" value="Chorismate_lyase_/UTRA_dom_sf"/>
</dbReference>
<dbReference type="EMBL" id="BAABEP010000029">
    <property type="protein sequence ID" value="GAA3739162.1"/>
    <property type="molecule type" value="Genomic_DNA"/>
</dbReference>
<gene>
    <name evidence="5" type="ORF">GCM10023082_40370</name>
</gene>
<dbReference type="InterPro" id="IPR050679">
    <property type="entry name" value="Bact_HTH_transcr_reg"/>
</dbReference>
<evidence type="ECO:0000259" key="4">
    <source>
        <dbReference type="PROSITE" id="PS50949"/>
    </source>
</evidence>
<dbReference type="InterPro" id="IPR000524">
    <property type="entry name" value="Tscrpt_reg_HTH_GntR"/>
</dbReference>
<dbReference type="SMART" id="SM00345">
    <property type="entry name" value="HTH_GNTR"/>
    <property type="match status" value="1"/>
</dbReference>
<keyword evidence="1" id="KW-0805">Transcription regulation</keyword>
<dbReference type="Proteomes" id="UP001499884">
    <property type="component" value="Unassembled WGS sequence"/>
</dbReference>
<dbReference type="PRINTS" id="PR00035">
    <property type="entry name" value="HTHGNTR"/>
</dbReference>
<dbReference type="PANTHER" id="PTHR44846">
    <property type="entry name" value="MANNOSYL-D-GLYCERATE TRANSPORT/METABOLISM SYSTEM REPRESSOR MNGR-RELATED"/>
    <property type="match status" value="1"/>
</dbReference>
<dbReference type="PROSITE" id="PS50949">
    <property type="entry name" value="HTH_GNTR"/>
    <property type="match status" value="1"/>
</dbReference>
<keyword evidence="2" id="KW-0238">DNA-binding</keyword>
<dbReference type="InterPro" id="IPR036388">
    <property type="entry name" value="WH-like_DNA-bd_sf"/>
</dbReference>
<dbReference type="SUPFAM" id="SSF64288">
    <property type="entry name" value="Chorismate lyase-like"/>
    <property type="match status" value="1"/>
</dbReference>
<comment type="caution">
    <text evidence="5">The sequence shown here is derived from an EMBL/GenBank/DDBJ whole genome shotgun (WGS) entry which is preliminary data.</text>
</comment>
<evidence type="ECO:0000256" key="3">
    <source>
        <dbReference type="ARBA" id="ARBA00023163"/>
    </source>
</evidence>
<name>A0ABP7FGP6_9ACTN</name>
<dbReference type="Gene3D" id="1.10.10.10">
    <property type="entry name" value="Winged helix-like DNA-binding domain superfamily/Winged helix DNA-binding domain"/>
    <property type="match status" value="1"/>
</dbReference>
<dbReference type="PANTHER" id="PTHR44846:SF17">
    <property type="entry name" value="GNTR-FAMILY TRANSCRIPTIONAL REGULATOR"/>
    <property type="match status" value="1"/>
</dbReference>
<dbReference type="CDD" id="cd07377">
    <property type="entry name" value="WHTH_GntR"/>
    <property type="match status" value="1"/>
</dbReference>
<dbReference type="Pfam" id="PF07702">
    <property type="entry name" value="UTRA"/>
    <property type="match status" value="1"/>
</dbReference>
<reference evidence="6" key="1">
    <citation type="journal article" date="2019" name="Int. J. Syst. Evol. Microbiol.">
        <title>The Global Catalogue of Microorganisms (GCM) 10K type strain sequencing project: providing services to taxonomists for standard genome sequencing and annotation.</title>
        <authorList>
            <consortium name="The Broad Institute Genomics Platform"/>
            <consortium name="The Broad Institute Genome Sequencing Center for Infectious Disease"/>
            <person name="Wu L."/>
            <person name="Ma J."/>
        </authorList>
    </citation>
    <scope>NUCLEOTIDE SEQUENCE [LARGE SCALE GENOMIC DNA]</scope>
    <source>
        <strain evidence="6">JCM 30846</strain>
    </source>
</reference>
<sequence length="249" mass="26951">MPWDDEDLETGPLPKWFQIADRLRRAIEKGEFTEGDALPSEAVLGRRFGVSRTTARSALDDLENARLVARASGRGSIVLAPQVDQPLNLLSGFGDDMRSRGLRPGARTLFVRAARVTSEAAAGLGVDPATHTTCVQRLLLADGTAIAHSVVWLHPATLTAGQPTPGDLDDGSLYAWIERASGLRIASGSQFIEAEAAGEELARHLGLSPGDPVITARRTSRAEGGQVLEYVATRYRADRYRFRVELVRP</sequence>
<dbReference type="Gene3D" id="3.40.1410.10">
    <property type="entry name" value="Chorismate lyase-like"/>
    <property type="match status" value="1"/>
</dbReference>
<organism evidence="5 6">
    <name type="scientific">Streptomyces tremellae</name>
    <dbReference type="NCBI Taxonomy" id="1124239"/>
    <lineage>
        <taxon>Bacteria</taxon>
        <taxon>Bacillati</taxon>
        <taxon>Actinomycetota</taxon>
        <taxon>Actinomycetes</taxon>
        <taxon>Kitasatosporales</taxon>
        <taxon>Streptomycetaceae</taxon>
        <taxon>Streptomyces</taxon>
    </lineage>
</organism>
<evidence type="ECO:0000256" key="2">
    <source>
        <dbReference type="ARBA" id="ARBA00023125"/>
    </source>
</evidence>
<evidence type="ECO:0000313" key="6">
    <source>
        <dbReference type="Proteomes" id="UP001499884"/>
    </source>
</evidence>
<dbReference type="InterPro" id="IPR036390">
    <property type="entry name" value="WH_DNA-bd_sf"/>
</dbReference>
<dbReference type="InterPro" id="IPR011663">
    <property type="entry name" value="UTRA"/>
</dbReference>
<keyword evidence="6" id="KW-1185">Reference proteome</keyword>
<accession>A0ABP7FGP6</accession>
<feature type="domain" description="HTH gntR-type" evidence="4">
    <location>
        <begin position="13"/>
        <end position="81"/>
    </location>
</feature>
<keyword evidence="3" id="KW-0804">Transcription</keyword>
<proteinExistence type="predicted"/>
<evidence type="ECO:0000313" key="5">
    <source>
        <dbReference type="EMBL" id="GAA3739162.1"/>
    </source>
</evidence>
<evidence type="ECO:0000256" key="1">
    <source>
        <dbReference type="ARBA" id="ARBA00023015"/>
    </source>
</evidence>
<dbReference type="SMART" id="SM00866">
    <property type="entry name" value="UTRA"/>
    <property type="match status" value="1"/>
</dbReference>
<dbReference type="RefSeq" id="WP_345649254.1">
    <property type="nucleotide sequence ID" value="NZ_BAABEP010000029.1"/>
</dbReference>
<dbReference type="Pfam" id="PF00392">
    <property type="entry name" value="GntR"/>
    <property type="match status" value="1"/>
</dbReference>
<protein>
    <submittedName>
        <fullName evidence="5">GntR family transcriptional regulator</fullName>
    </submittedName>
</protein>
<dbReference type="SUPFAM" id="SSF46785">
    <property type="entry name" value="Winged helix' DNA-binding domain"/>
    <property type="match status" value="1"/>
</dbReference>